<evidence type="ECO:0000313" key="6">
    <source>
        <dbReference type="Proteomes" id="UP000504633"/>
    </source>
</evidence>
<comment type="subcellular location">
    <subcellularLocation>
        <location evidence="1">Secreted</location>
    </subcellularLocation>
</comment>
<dbReference type="PANTHER" id="PTHR21066">
    <property type="entry name" value="ODORANT-BINDING PROTEIN 59A-RELATED"/>
    <property type="match status" value="1"/>
</dbReference>
<dbReference type="CTD" id="42506"/>
<keyword evidence="6" id="KW-1185">Reference proteome</keyword>
<dbReference type="Gene3D" id="1.10.238.270">
    <property type="match status" value="1"/>
</dbReference>
<evidence type="ECO:0000259" key="5">
    <source>
        <dbReference type="Pfam" id="PF22651"/>
    </source>
</evidence>
<evidence type="ECO:0000256" key="2">
    <source>
        <dbReference type="ARBA" id="ARBA00008098"/>
    </source>
</evidence>
<accession>A0A6J1LYW8</accession>
<sequence>MNCNYILSYFMFMLSICIIDATSKNLTSCDKTKQTKILGSCCNVPRNDQYSKSCRQSLLSQANRTTNNAETRNLRSDKVALHACMAECVFKKNGFLYLNGSVNLAVMQKNLEQRYKKDAALAQLVVKSLNSCVDYANTRTKQFEWMHAKDNCDYYPATLLACIMEQVYQNCPASLWKNTDDCVAMKKYLIACDDLKKSRK</sequence>
<protein>
    <submittedName>
        <fullName evidence="7">Uncharacterized protein LOC111601311 isoform X1</fullName>
    </submittedName>
</protein>
<dbReference type="InterPro" id="IPR036728">
    <property type="entry name" value="PBP_GOBP_sf"/>
</dbReference>
<keyword evidence="4" id="KW-0732">Signal</keyword>
<evidence type="ECO:0000256" key="3">
    <source>
        <dbReference type="ARBA" id="ARBA00022525"/>
    </source>
</evidence>
<dbReference type="GO" id="GO:0005576">
    <property type="term" value="C:extracellular region"/>
    <property type="evidence" value="ECO:0007669"/>
    <property type="project" value="UniProtKB-SubCell"/>
</dbReference>
<dbReference type="OrthoDB" id="8118963at2759"/>
<evidence type="ECO:0000256" key="4">
    <source>
        <dbReference type="SAM" id="SignalP"/>
    </source>
</evidence>
<reference evidence="7" key="1">
    <citation type="submission" date="2025-08" db="UniProtKB">
        <authorList>
            <consortium name="RefSeq"/>
        </authorList>
    </citation>
    <scope>IDENTIFICATION</scope>
    <source>
        <strain evidence="7">15085-1641.00</strain>
        <tissue evidence="7">Whole body</tissue>
    </source>
</reference>
<dbReference type="Pfam" id="PF22651">
    <property type="entry name" value="OBP47_like"/>
    <property type="match status" value="1"/>
</dbReference>
<dbReference type="KEGG" id="dhe:111601311"/>
<dbReference type="SUPFAM" id="SSF47565">
    <property type="entry name" value="Insect pheromone/odorant-binding proteins"/>
    <property type="match status" value="1"/>
</dbReference>
<comment type="similarity">
    <text evidence="2">Belongs to the PBP/GOBP family.</text>
</comment>
<proteinExistence type="inferred from homology"/>
<feature type="signal peptide" evidence="4">
    <location>
        <begin position="1"/>
        <end position="23"/>
    </location>
</feature>
<dbReference type="AlphaFoldDB" id="A0A6J1LYW8"/>
<organism evidence="6 7">
    <name type="scientific">Drosophila hydei</name>
    <name type="common">Fruit fly</name>
    <dbReference type="NCBI Taxonomy" id="7224"/>
    <lineage>
        <taxon>Eukaryota</taxon>
        <taxon>Metazoa</taxon>
        <taxon>Ecdysozoa</taxon>
        <taxon>Arthropoda</taxon>
        <taxon>Hexapoda</taxon>
        <taxon>Insecta</taxon>
        <taxon>Pterygota</taxon>
        <taxon>Neoptera</taxon>
        <taxon>Endopterygota</taxon>
        <taxon>Diptera</taxon>
        <taxon>Brachycera</taxon>
        <taxon>Muscomorpha</taxon>
        <taxon>Ephydroidea</taxon>
        <taxon>Drosophilidae</taxon>
        <taxon>Drosophila</taxon>
    </lineage>
</organism>
<dbReference type="Proteomes" id="UP000504633">
    <property type="component" value="Unplaced"/>
</dbReference>
<dbReference type="GeneID" id="111601311"/>
<feature type="domain" description="OBP47-like" evidence="5">
    <location>
        <begin position="57"/>
        <end position="188"/>
    </location>
</feature>
<gene>
    <name evidence="7" type="primary">LOC111601311</name>
</gene>
<evidence type="ECO:0000256" key="1">
    <source>
        <dbReference type="ARBA" id="ARBA00004613"/>
    </source>
</evidence>
<dbReference type="InterPro" id="IPR052295">
    <property type="entry name" value="Odorant-binding_protein"/>
</dbReference>
<dbReference type="RefSeq" id="XP_023173602.2">
    <property type="nucleotide sequence ID" value="XM_023317834.2"/>
</dbReference>
<dbReference type="InterPro" id="IPR054577">
    <property type="entry name" value="OBP47-like_dom"/>
</dbReference>
<dbReference type="GO" id="GO:0005549">
    <property type="term" value="F:odorant binding"/>
    <property type="evidence" value="ECO:0007669"/>
    <property type="project" value="InterPro"/>
</dbReference>
<feature type="chain" id="PRO_5026917597" evidence="4">
    <location>
        <begin position="24"/>
        <end position="200"/>
    </location>
</feature>
<dbReference type="OMA" id="CDQAKQP"/>
<keyword evidence="3" id="KW-0964">Secreted</keyword>
<name>A0A6J1LYW8_DROHY</name>
<evidence type="ECO:0000313" key="7">
    <source>
        <dbReference type="RefSeq" id="XP_023173602.2"/>
    </source>
</evidence>
<dbReference type="PANTHER" id="PTHR21066:SF15">
    <property type="entry name" value="GH25962P-RELATED"/>
    <property type="match status" value="1"/>
</dbReference>